<dbReference type="EMBL" id="CM046124">
    <property type="protein sequence ID" value="KAI8432712.1"/>
    <property type="molecule type" value="Genomic_DNA"/>
</dbReference>
<sequence>MAAGCEGGVSPFPLSLLNPAVLRLDRRLVEWSAMPLPNHWNIIVNRRSMLIGVSFLGYISFQGGLPDLDFSNFESVAQHPGGWALDHTGVGAAHPAPLYKRL</sequence>
<comment type="caution">
    <text evidence="1">The sequence shown here is derived from an EMBL/GenBank/DDBJ whole genome shotgun (WGS) entry which is preliminary data.</text>
</comment>
<protein>
    <submittedName>
        <fullName evidence="1">Uncharacterized protein</fullName>
    </submittedName>
</protein>
<name>A0ACC0K8B4_CHOFU</name>
<keyword evidence="2" id="KW-1185">Reference proteome</keyword>
<evidence type="ECO:0000313" key="2">
    <source>
        <dbReference type="Proteomes" id="UP001064048"/>
    </source>
</evidence>
<accession>A0ACC0K8B4</accession>
<gene>
    <name evidence="1" type="ORF">MSG28_013675</name>
</gene>
<dbReference type="Proteomes" id="UP001064048">
    <property type="component" value="Chromosome 24"/>
</dbReference>
<reference evidence="1 2" key="1">
    <citation type="journal article" date="2022" name="Genome Biol. Evol.">
        <title>The Spruce Budworm Genome: Reconstructing the Evolutionary History of Antifreeze Proteins.</title>
        <authorList>
            <person name="Beliveau C."/>
            <person name="Gagne P."/>
            <person name="Picq S."/>
            <person name="Vernygora O."/>
            <person name="Keeling C.I."/>
            <person name="Pinkney K."/>
            <person name="Doucet D."/>
            <person name="Wen F."/>
            <person name="Johnston J.S."/>
            <person name="Maaroufi H."/>
            <person name="Boyle B."/>
            <person name="Laroche J."/>
            <person name="Dewar K."/>
            <person name="Juretic N."/>
            <person name="Blackburn G."/>
            <person name="Nisole A."/>
            <person name="Brunet B."/>
            <person name="Brandao M."/>
            <person name="Lumley L."/>
            <person name="Duan J."/>
            <person name="Quan G."/>
            <person name="Lucarotti C.J."/>
            <person name="Roe A.D."/>
            <person name="Sperling F.A.H."/>
            <person name="Levesque R.C."/>
            <person name="Cusson M."/>
        </authorList>
    </citation>
    <scope>NUCLEOTIDE SEQUENCE [LARGE SCALE GENOMIC DNA]</scope>
    <source>
        <strain evidence="1">Glfc:IPQL:Cfum</strain>
    </source>
</reference>
<evidence type="ECO:0000313" key="1">
    <source>
        <dbReference type="EMBL" id="KAI8432712.1"/>
    </source>
</evidence>
<organism evidence="1 2">
    <name type="scientific">Choristoneura fumiferana</name>
    <name type="common">Spruce budworm moth</name>
    <name type="synonym">Archips fumiferana</name>
    <dbReference type="NCBI Taxonomy" id="7141"/>
    <lineage>
        <taxon>Eukaryota</taxon>
        <taxon>Metazoa</taxon>
        <taxon>Ecdysozoa</taxon>
        <taxon>Arthropoda</taxon>
        <taxon>Hexapoda</taxon>
        <taxon>Insecta</taxon>
        <taxon>Pterygota</taxon>
        <taxon>Neoptera</taxon>
        <taxon>Endopterygota</taxon>
        <taxon>Lepidoptera</taxon>
        <taxon>Glossata</taxon>
        <taxon>Ditrysia</taxon>
        <taxon>Tortricoidea</taxon>
        <taxon>Tortricidae</taxon>
        <taxon>Tortricinae</taxon>
        <taxon>Choristoneura</taxon>
    </lineage>
</organism>
<proteinExistence type="predicted"/>